<evidence type="ECO:0000256" key="3">
    <source>
        <dbReference type="ARBA" id="ARBA00022741"/>
    </source>
</evidence>
<feature type="domain" description="NB-ARC" evidence="8">
    <location>
        <begin position="212"/>
        <end position="383"/>
    </location>
</feature>
<dbReference type="Gene3D" id="1.10.8.430">
    <property type="entry name" value="Helical domain of apoptotic protease-activating factors"/>
    <property type="match status" value="1"/>
</dbReference>
<dbReference type="InterPro" id="IPR027417">
    <property type="entry name" value="P-loop_NTPase"/>
</dbReference>
<evidence type="ECO:0000256" key="5">
    <source>
        <dbReference type="ARBA" id="ARBA00022840"/>
    </source>
</evidence>
<dbReference type="PANTHER" id="PTHR36766">
    <property type="entry name" value="PLANT BROAD-SPECTRUM MILDEW RESISTANCE PROTEIN RPW8"/>
    <property type="match status" value="1"/>
</dbReference>
<dbReference type="EMBL" id="JACGWL010000016">
    <property type="protein sequence ID" value="KAK4385792.1"/>
    <property type="molecule type" value="Genomic_DNA"/>
</dbReference>
<keyword evidence="7" id="KW-0812">Transmembrane</keyword>
<evidence type="ECO:0000313" key="10">
    <source>
        <dbReference type="Proteomes" id="UP001289374"/>
    </source>
</evidence>
<keyword evidence="4" id="KW-0611">Plant defense</keyword>
<reference evidence="9" key="1">
    <citation type="submission" date="2020-06" db="EMBL/GenBank/DDBJ databases">
        <authorList>
            <person name="Li T."/>
            <person name="Hu X."/>
            <person name="Zhang T."/>
            <person name="Song X."/>
            <person name="Zhang H."/>
            <person name="Dai N."/>
            <person name="Sheng W."/>
            <person name="Hou X."/>
            <person name="Wei L."/>
        </authorList>
    </citation>
    <scope>NUCLEOTIDE SEQUENCE</scope>
    <source>
        <strain evidence="9">K16</strain>
        <tissue evidence="9">Leaf</tissue>
    </source>
</reference>
<dbReference type="InterPro" id="IPR002182">
    <property type="entry name" value="NB-ARC"/>
</dbReference>
<dbReference type="PANTHER" id="PTHR36766:SF44">
    <property type="entry name" value="NBS-CODING RESISTANCE GENE ANALOG"/>
    <property type="match status" value="1"/>
</dbReference>
<evidence type="ECO:0000313" key="9">
    <source>
        <dbReference type="EMBL" id="KAK4385792.1"/>
    </source>
</evidence>
<dbReference type="FunFam" id="3.40.50.300:FF:001091">
    <property type="entry name" value="Probable disease resistance protein At1g61300"/>
    <property type="match status" value="1"/>
</dbReference>
<proteinExistence type="inferred from homology"/>
<keyword evidence="2" id="KW-0433">Leucine-rich repeat</keyword>
<evidence type="ECO:0000256" key="7">
    <source>
        <dbReference type="SAM" id="Phobius"/>
    </source>
</evidence>
<dbReference type="AlphaFoldDB" id="A0AAE1W318"/>
<organism evidence="9 10">
    <name type="scientific">Sesamum angolense</name>
    <dbReference type="NCBI Taxonomy" id="2727404"/>
    <lineage>
        <taxon>Eukaryota</taxon>
        <taxon>Viridiplantae</taxon>
        <taxon>Streptophyta</taxon>
        <taxon>Embryophyta</taxon>
        <taxon>Tracheophyta</taxon>
        <taxon>Spermatophyta</taxon>
        <taxon>Magnoliopsida</taxon>
        <taxon>eudicotyledons</taxon>
        <taxon>Gunneridae</taxon>
        <taxon>Pentapetalae</taxon>
        <taxon>asterids</taxon>
        <taxon>lamiids</taxon>
        <taxon>Lamiales</taxon>
        <taxon>Pedaliaceae</taxon>
        <taxon>Sesamum</taxon>
    </lineage>
</organism>
<accession>A0AAE1W318</accession>
<dbReference type="GO" id="GO:0006952">
    <property type="term" value="P:defense response"/>
    <property type="evidence" value="ECO:0007669"/>
    <property type="project" value="UniProtKB-KW"/>
</dbReference>
<gene>
    <name evidence="9" type="ORF">Sango_2703200</name>
</gene>
<feature type="transmembrane region" description="Helical" evidence="7">
    <location>
        <begin position="394"/>
        <end position="416"/>
    </location>
</feature>
<comment type="similarity">
    <text evidence="1">Belongs to the disease resistance NB-LRR family.</text>
</comment>
<evidence type="ECO:0000256" key="4">
    <source>
        <dbReference type="ARBA" id="ARBA00022821"/>
    </source>
</evidence>
<keyword evidence="7" id="KW-1133">Transmembrane helix</keyword>
<evidence type="ECO:0000256" key="6">
    <source>
        <dbReference type="SAM" id="MobiDB-lite"/>
    </source>
</evidence>
<dbReference type="Gene3D" id="3.40.50.300">
    <property type="entry name" value="P-loop containing nucleotide triphosphate hydrolases"/>
    <property type="match status" value="1"/>
</dbReference>
<keyword evidence="3" id="KW-0547">Nucleotide-binding</keyword>
<dbReference type="Pfam" id="PF00931">
    <property type="entry name" value="NB-ARC"/>
    <property type="match status" value="1"/>
</dbReference>
<keyword evidence="10" id="KW-1185">Reference proteome</keyword>
<dbReference type="PRINTS" id="PR00364">
    <property type="entry name" value="DISEASERSIST"/>
</dbReference>
<dbReference type="InterPro" id="IPR042197">
    <property type="entry name" value="Apaf_helical"/>
</dbReference>
<evidence type="ECO:0000256" key="1">
    <source>
        <dbReference type="ARBA" id="ARBA00008894"/>
    </source>
</evidence>
<sequence>MSSKVGSFPIPTKGKTATSLSKVTVLLLPFLSLLWLCCVVRNQSPEMAAYAALVSLARTIHLILHNHHHSIFFQRFNQQIDHLLEQTTLLQAFLEDFTNGDDGLLAGIRDVASEAEDVVQDFLSKQIQTRLKSGRRSQDVQLQRHQDNISDVHQKLQKVTKGMDSVVRQVMESAKDSSEGENLLKHRDSSSASSSSGLVTPTAGRHVVVGFEDDLMTIKHRLCGQSSKLQVVPILGMGGIGKTTLARNAYDDQLVMEHFQIRAWVKVSQDYRIQEILSNVLVSIKPSNENQCDELLAENVYKGLKGMRYLIVVDDVWSTKAWDDVKMIFPDDDNGSRIIVTTRLLDIATYAQFSSSSAPHEVHFLDEDQSWNLLRQMVFKQEACPVDLEKIGKLIARSCGGLPLAIVVIAGLLSTVGRTQASWRI</sequence>
<keyword evidence="5" id="KW-0067">ATP-binding</keyword>
<protein>
    <submittedName>
        <fullName evidence="9">Late blight resistance proteinR1A-10</fullName>
    </submittedName>
</protein>
<comment type="caution">
    <text evidence="9">The sequence shown here is derived from an EMBL/GenBank/DDBJ whole genome shotgun (WGS) entry which is preliminary data.</text>
</comment>
<feature type="compositionally biased region" description="Basic and acidic residues" evidence="6">
    <location>
        <begin position="173"/>
        <end position="189"/>
    </location>
</feature>
<dbReference type="SUPFAM" id="SSF52540">
    <property type="entry name" value="P-loop containing nucleoside triphosphate hydrolases"/>
    <property type="match status" value="1"/>
</dbReference>
<dbReference type="GO" id="GO:0043531">
    <property type="term" value="F:ADP binding"/>
    <property type="evidence" value="ECO:0007669"/>
    <property type="project" value="InterPro"/>
</dbReference>
<dbReference type="Gene3D" id="1.20.5.4130">
    <property type="match status" value="1"/>
</dbReference>
<name>A0AAE1W318_9LAMI</name>
<feature type="region of interest" description="Disordered" evidence="6">
    <location>
        <begin position="172"/>
        <end position="200"/>
    </location>
</feature>
<dbReference type="Proteomes" id="UP001289374">
    <property type="component" value="Unassembled WGS sequence"/>
</dbReference>
<keyword evidence="7" id="KW-0472">Membrane</keyword>
<evidence type="ECO:0000256" key="2">
    <source>
        <dbReference type="ARBA" id="ARBA00022614"/>
    </source>
</evidence>
<reference evidence="9" key="2">
    <citation type="journal article" date="2024" name="Plant">
        <title>Genomic evolution and insights into agronomic trait innovations of Sesamum species.</title>
        <authorList>
            <person name="Miao H."/>
            <person name="Wang L."/>
            <person name="Qu L."/>
            <person name="Liu H."/>
            <person name="Sun Y."/>
            <person name="Le M."/>
            <person name="Wang Q."/>
            <person name="Wei S."/>
            <person name="Zheng Y."/>
            <person name="Lin W."/>
            <person name="Duan Y."/>
            <person name="Cao H."/>
            <person name="Xiong S."/>
            <person name="Wang X."/>
            <person name="Wei L."/>
            <person name="Li C."/>
            <person name="Ma Q."/>
            <person name="Ju M."/>
            <person name="Zhao R."/>
            <person name="Li G."/>
            <person name="Mu C."/>
            <person name="Tian Q."/>
            <person name="Mei H."/>
            <person name="Zhang T."/>
            <person name="Gao T."/>
            <person name="Zhang H."/>
        </authorList>
    </citation>
    <scope>NUCLEOTIDE SEQUENCE</scope>
    <source>
        <strain evidence="9">K16</strain>
    </source>
</reference>
<dbReference type="GO" id="GO:0005524">
    <property type="term" value="F:ATP binding"/>
    <property type="evidence" value="ECO:0007669"/>
    <property type="project" value="UniProtKB-KW"/>
</dbReference>
<evidence type="ECO:0000259" key="8">
    <source>
        <dbReference type="Pfam" id="PF00931"/>
    </source>
</evidence>